<dbReference type="GO" id="GO:0006310">
    <property type="term" value="P:DNA recombination"/>
    <property type="evidence" value="ECO:0007669"/>
    <property type="project" value="TreeGrafter"/>
</dbReference>
<comment type="catalytic activity">
    <reaction evidence="1 7">
        <text>ATP-independent breakage of single-stranded DNA, followed by passage and rejoining.</text>
        <dbReference type="EC" id="5.6.2.1"/>
    </reaction>
</comment>
<dbReference type="Pfam" id="PF01751">
    <property type="entry name" value="Toprim"/>
    <property type="match status" value="1"/>
</dbReference>
<comment type="caution">
    <text evidence="11">The sequence shown here is derived from an EMBL/GenBank/DDBJ whole genome shotgun (WGS) entry which is preliminary data.</text>
</comment>
<feature type="region of interest" description="Disordered" evidence="8">
    <location>
        <begin position="620"/>
        <end position="665"/>
    </location>
</feature>
<dbReference type="SMART" id="SM00493">
    <property type="entry name" value="TOPRIM"/>
    <property type="match status" value="1"/>
</dbReference>
<dbReference type="Gene3D" id="1.10.290.10">
    <property type="entry name" value="Topoisomerase I, domain 4"/>
    <property type="match status" value="1"/>
</dbReference>
<dbReference type="CDD" id="cd00186">
    <property type="entry name" value="TOP1Ac"/>
    <property type="match status" value="1"/>
</dbReference>
<dbReference type="InterPro" id="IPR000380">
    <property type="entry name" value="Topo_IA"/>
</dbReference>
<organism evidence="11 12">
    <name type="scientific">Perkinsus olseni</name>
    <name type="common">Perkinsus atlanticus</name>
    <dbReference type="NCBI Taxonomy" id="32597"/>
    <lineage>
        <taxon>Eukaryota</taxon>
        <taxon>Sar</taxon>
        <taxon>Alveolata</taxon>
        <taxon>Perkinsozoa</taxon>
        <taxon>Perkinsea</taxon>
        <taxon>Perkinsida</taxon>
        <taxon>Perkinsidae</taxon>
        <taxon>Perkinsus</taxon>
    </lineage>
</organism>
<name>A0A7J6NAV1_PEROL</name>
<dbReference type="InterPro" id="IPR013824">
    <property type="entry name" value="Topo_IA_cen_sub1"/>
</dbReference>
<dbReference type="OrthoDB" id="430051at2759"/>
<dbReference type="Gene3D" id="3.40.50.140">
    <property type="match status" value="1"/>
</dbReference>
<dbReference type="GO" id="GO:0003677">
    <property type="term" value="F:DNA binding"/>
    <property type="evidence" value="ECO:0007669"/>
    <property type="project" value="UniProtKB-KW"/>
</dbReference>
<comment type="similarity">
    <text evidence="2 7">Belongs to the type IA topoisomerase family.</text>
</comment>
<accession>A0A7J6NAV1</accession>
<protein>
    <recommendedName>
        <fullName evidence="3 7">DNA topoisomerase</fullName>
        <ecNumber evidence="3 7">5.6.2.1</ecNumber>
    </recommendedName>
</protein>
<dbReference type="InterPro" id="IPR013497">
    <property type="entry name" value="Topo_IA_cen"/>
</dbReference>
<reference evidence="11 12" key="1">
    <citation type="submission" date="2020-04" db="EMBL/GenBank/DDBJ databases">
        <title>Perkinsus olseni comparative genomics.</title>
        <authorList>
            <person name="Bogema D.R."/>
        </authorList>
    </citation>
    <scope>NUCLEOTIDE SEQUENCE [LARGE SCALE GENOMIC DNA]</scope>
    <source>
        <strain evidence="11">00978-12</strain>
    </source>
</reference>
<dbReference type="InterPro" id="IPR003602">
    <property type="entry name" value="Topo_IA_DNA-bd_dom"/>
</dbReference>
<evidence type="ECO:0000256" key="7">
    <source>
        <dbReference type="RuleBase" id="RU362092"/>
    </source>
</evidence>
<feature type="domain" description="Topo IA-type catalytic" evidence="10">
    <location>
        <begin position="139"/>
        <end position="598"/>
    </location>
</feature>
<dbReference type="SMART" id="SM00436">
    <property type="entry name" value="TOP1Bc"/>
    <property type="match status" value="1"/>
</dbReference>
<evidence type="ECO:0000256" key="8">
    <source>
        <dbReference type="SAM" id="MobiDB-lite"/>
    </source>
</evidence>
<dbReference type="GO" id="GO:0005634">
    <property type="term" value="C:nucleus"/>
    <property type="evidence" value="ECO:0007669"/>
    <property type="project" value="TreeGrafter"/>
</dbReference>
<keyword evidence="5 7" id="KW-0238">DNA-binding</keyword>
<comment type="function">
    <text evidence="7">Introduces a single-strand break via transesterification at a target site in duplex DNA. Releases the supercoiling and torsional tension of DNA introduced during the DNA replication and transcription by transiently cleaving and rejoining one strand of the DNA duplex. The scissile phosphodiester is attacked by the catalytic tyrosine of the enzyme, resulting in the formation of a DNA-(5'-phosphotyrosyl)-enzyme intermediate and the expulsion of a 3'-OH DNA strand.</text>
</comment>
<dbReference type="Proteomes" id="UP000541610">
    <property type="component" value="Unassembled WGS sequence"/>
</dbReference>
<evidence type="ECO:0000259" key="10">
    <source>
        <dbReference type="PROSITE" id="PS52039"/>
    </source>
</evidence>
<sequence length="665" mass="74000">MRPPPAAAAPVGGRRIRALNVAEKNSVAREICRVLGGGVIPNGNPPVGEFPYQLLGNVDVVEGVASDMGPVANNLRRLARTCDWLVLWLDCDREGEAIAYEVIQIAREANPRLDVYRANFSALTHADLTRACLNLARPNPHLAAAVDARQEIDLRIGASFTRYLTLRYKRKLPLLEGILSYGPCQFPTLGFVVQRWLRQRNFIREPFWTISCTICVPVRAAGDDAARPLIKSDPEDGPTVEVKLHWGRNRLFDHLVTTILYDRCLQHVREFGGGIVTQVSHNPKSRWRPLPLSTVEFAKLASSKLRIDSRQAMRIAEELYNRGMISYPRTETDRFNPTIDLLELVRLQQGSQVWGAFVNELLQGKFTQARRGNHDDGAHPPIHPVQLAGPGSQIPLQGEQWRVYELITRHFLACVAPDAIGAESRIEVAVGDETFHATGLTVVEENWLEVYPYVKWKGSTELPPVVLHQRVRVTELMMSSGMTEPPELLSEAELIDLMDKNHIGTDATMHEHIATIENRGYASRTPGGRFSPSELGVALVQGFGAFQNLHGRDGDFRLHLAAPRLRAQMEADMDLVARGAKTKDTMVAACLTTMRQIYVMVSEGPQPIDREMRRLEVEQQQFLAANPGEGLDEEGRDTEGRGEEEGEGGSIEGGAEEGRERAGRV</sequence>
<dbReference type="PANTHER" id="PTHR11390:SF21">
    <property type="entry name" value="DNA TOPOISOMERASE 3-ALPHA"/>
    <property type="match status" value="1"/>
</dbReference>
<dbReference type="AlphaFoldDB" id="A0A7J6NAV1"/>
<dbReference type="EMBL" id="JABANP010000562">
    <property type="protein sequence ID" value="KAF4680894.1"/>
    <property type="molecule type" value="Genomic_DNA"/>
</dbReference>
<dbReference type="SUPFAM" id="SSF56712">
    <property type="entry name" value="Prokaryotic type I DNA topoisomerase"/>
    <property type="match status" value="1"/>
</dbReference>
<dbReference type="GO" id="GO:0031422">
    <property type="term" value="C:RecQ family helicase-topoisomerase III complex"/>
    <property type="evidence" value="ECO:0007669"/>
    <property type="project" value="TreeGrafter"/>
</dbReference>
<evidence type="ECO:0000313" key="12">
    <source>
        <dbReference type="Proteomes" id="UP000541610"/>
    </source>
</evidence>
<dbReference type="EC" id="5.6.2.1" evidence="3 7"/>
<dbReference type="InterPro" id="IPR006171">
    <property type="entry name" value="TOPRIM_dom"/>
</dbReference>
<dbReference type="FunFam" id="1.10.290.10:FF:000001">
    <property type="entry name" value="DNA topoisomerase"/>
    <property type="match status" value="1"/>
</dbReference>
<evidence type="ECO:0000256" key="6">
    <source>
        <dbReference type="ARBA" id="ARBA00023235"/>
    </source>
</evidence>
<keyword evidence="4 7" id="KW-0799">Topoisomerase</keyword>
<evidence type="ECO:0000313" key="11">
    <source>
        <dbReference type="EMBL" id="KAF4680894.1"/>
    </source>
</evidence>
<evidence type="ECO:0000259" key="9">
    <source>
        <dbReference type="PROSITE" id="PS50880"/>
    </source>
</evidence>
<evidence type="ECO:0000256" key="1">
    <source>
        <dbReference type="ARBA" id="ARBA00000213"/>
    </source>
</evidence>
<dbReference type="InterPro" id="IPR013825">
    <property type="entry name" value="Topo_IA_cen_sub2"/>
</dbReference>
<dbReference type="InterPro" id="IPR023405">
    <property type="entry name" value="Topo_IA_core_domain"/>
</dbReference>
<dbReference type="GO" id="GO:0006281">
    <property type="term" value="P:DNA repair"/>
    <property type="evidence" value="ECO:0007669"/>
    <property type="project" value="TreeGrafter"/>
</dbReference>
<dbReference type="SMART" id="SM00437">
    <property type="entry name" value="TOP1Ac"/>
    <property type="match status" value="1"/>
</dbReference>
<dbReference type="GO" id="GO:0006265">
    <property type="term" value="P:DNA topological change"/>
    <property type="evidence" value="ECO:0007669"/>
    <property type="project" value="InterPro"/>
</dbReference>
<dbReference type="PANTHER" id="PTHR11390">
    <property type="entry name" value="PROKARYOTIC DNA TOPOISOMERASE"/>
    <property type="match status" value="1"/>
</dbReference>
<dbReference type="PROSITE" id="PS52039">
    <property type="entry name" value="TOPO_IA_2"/>
    <property type="match status" value="1"/>
</dbReference>
<dbReference type="PROSITE" id="PS50880">
    <property type="entry name" value="TOPRIM"/>
    <property type="match status" value="1"/>
</dbReference>
<gene>
    <name evidence="11" type="ORF">FOZ60_012850</name>
</gene>
<dbReference type="InterPro" id="IPR013826">
    <property type="entry name" value="Topo_IA_cen_sub3"/>
</dbReference>
<dbReference type="PRINTS" id="PR00417">
    <property type="entry name" value="PRTPISMRASEI"/>
</dbReference>
<evidence type="ECO:0000256" key="5">
    <source>
        <dbReference type="ARBA" id="ARBA00023125"/>
    </source>
</evidence>
<feature type="domain" description="Toprim" evidence="9">
    <location>
        <begin position="17"/>
        <end position="121"/>
    </location>
</feature>
<feature type="compositionally biased region" description="Basic and acidic residues" evidence="8">
    <location>
        <begin position="656"/>
        <end position="665"/>
    </location>
</feature>
<dbReference type="Gene3D" id="1.10.460.10">
    <property type="entry name" value="Topoisomerase I, domain 2"/>
    <property type="match status" value="1"/>
</dbReference>
<dbReference type="Gene3D" id="2.70.20.10">
    <property type="entry name" value="Topoisomerase I, domain 3"/>
    <property type="match status" value="1"/>
</dbReference>
<evidence type="ECO:0000256" key="3">
    <source>
        <dbReference type="ARBA" id="ARBA00012891"/>
    </source>
</evidence>
<dbReference type="Pfam" id="PF01131">
    <property type="entry name" value="Topoisom_bac"/>
    <property type="match status" value="1"/>
</dbReference>
<keyword evidence="6 7" id="KW-0413">Isomerase</keyword>
<dbReference type="GO" id="GO:0003917">
    <property type="term" value="F:DNA topoisomerase type I (single strand cut, ATP-independent) activity"/>
    <property type="evidence" value="ECO:0007669"/>
    <property type="project" value="UniProtKB-EC"/>
</dbReference>
<evidence type="ECO:0000256" key="4">
    <source>
        <dbReference type="ARBA" id="ARBA00023029"/>
    </source>
</evidence>
<dbReference type="InterPro" id="IPR003601">
    <property type="entry name" value="Topo_IA_2"/>
</dbReference>
<proteinExistence type="inferred from homology"/>
<evidence type="ECO:0000256" key="2">
    <source>
        <dbReference type="ARBA" id="ARBA00009446"/>
    </source>
</evidence>